<dbReference type="CDD" id="cd00170">
    <property type="entry name" value="SEC14"/>
    <property type="match status" value="1"/>
</dbReference>
<dbReference type="SMART" id="SM01100">
    <property type="entry name" value="CRAL_TRIO_N"/>
    <property type="match status" value="1"/>
</dbReference>
<dbReference type="PANTHER" id="PTHR10174">
    <property type="entry name" value="ALPHA-TOCOPHEROL TRANSFER PROTEIN-RELATED"/>
    <property type="match status" value="1"/>
</dbReference>
<dbReference type="OrthoDB" id="7837562at2759"/>
<accession>A0A6S7GR18</accession>
<protein>
    <submittedName>
        <fullName evidence="1">Clavesin-1-like</fullName>
    </submittedName>
</protein>
<dbReference type="AlphaFoldDB" id="A0A6S7GR18"/>
<dbReference type="InterPro" id="IPR011074">
    <property type="entry name" value="CRAL/TRIO_N_dom"/>
</dbReference>
<dbReference type="PRINTS" id="PR00180">
    <property type="entry name" value="CRETINALDHBP"/>
</dbReference>
<gene>
    <name evidence="1" type="ORF">PACLA_8A067005</name>
</gene>
<sequence>MSFSPGFTCGLSAETKEKARVELNEDPLTRHAKIQLLRDRMVFRPDLPFRKTDEKYLLRFLRARKFDEERAFQLLCAHIEFKRGNRDLFDGLCLENLRHVLEEGFPGVLESRDFNGSRVLVLFPGRWATEMFSFKEIIKALVFTMEELIAEEETQVNGIIAIVDFTDWSLTKHARYISIRELRNVIKIFQECFPARVKAIHLVNQPWYIHVAVKALTPFLKTKIGDRLLLHGNNLTSLHMFIHPDLLPAEFGGNKPEYDKLSWLRTVMAKNSFQHTCATMAAVAEQLNGHLKKIERES</sequence>
<dbReference type="SUPFAM" id="SSF46938">
    <property type="entry name" value="CRAL/TRIO N-terminal domain"/>
    <property type="match status" value="1"/>
</dbReference>
<proteinExistence type="predicted"/>
<dbReference type="EMBL" id="CACRXK020002387">
    <property type="protein sequence ID" value="CAB3994075.1"/>
    <property type="molecule type" value="Genomic_DNA"/>
</dbReference>
<dbReference type="GO" id="GO:0016020">
    <property type="term" value="C:membrane"/>
    <property type="evidence" value="ECO:0007669"/>
    <property type="project" value="TreeGrafter"/>
</dbReference>
<keyword evidence="2" id="KW-1185">Reference proteome</keyword>
<evidence type="ECO:0000313" key="1">
    <source>
        <dbReference type="EMBL" id="CAB3994075.1"/>
    </source>
</evidence>
<dbReference type="InterPro" id="IPR036273">
    <property type="entry name" value="CRAL/TRIO_N_dom_sf"/>
</dbReference>
<dbReference type="Gene3D" id="1.20.5.1200">
    <property type="entry name" value="Alpha-tocopherol transfer"/>
    <property type="match status" value="1"/>
</dbReference>
<dbReference type="PANTHER" id="PTHR10174:SF208">
    <property type="entry name" value="CRAL-TRIO DOMAIN-CONTAINING PROTEIN DDB_G0278031"/>
    <property type="match status" value="1"/>
</dbReference>
<dbReference type="PROSITE" id="PS50191">
    <property type="entry name" value="CRAL_TRIO"/>
    <property type="match status" value="1"/>
</dbReference>
<dbReference type="InterPro" id="IPR001251">
    <property type="entry name" value="CRAL-TRIO_dom"/>
</dbReference>
<dbReference type="Proteomes" id="UP001152795">
    <property type="component" value="Unassembled WGS sequence"/>
</dbReference>
<dbReference type="Gene3D" id="1.10.8.20">
    <property type="entry name" value="N-terminal domain of phosphatidylinositol transfer protein sec14p"/>
    <property type="match status" value="1"/>
</dbReference>
<dbReference type="Pfam" id="PF03765">
    <property type="entry name" value="CRAL_TRIO_N"/>
    <property type="match status" value="1"/>
</dbReference>
<dbReference type="SMART" id="SM00516">
    <property type="entry name" value="SEC14"/>
    <property type="match status" value="1"/>
</dbReference>
<dbReference type="Pfam" id="PF00650">
    <property type="entry name" value="CRAL_TRIO"/>
    <property type="match status" value="1"/>
</dbReference>
<comment type="caution">
    <text evidence="1">The sequence shown here is derived from an EMBL/GenBank/DDBJ whole genome shotgun (WGS) entry which is preliminary data.</text>
</comment>
<dbReference type="Gene3D" id="3.40.525.10">
    <property type="entry name" value="CRAL-TRIO lipid binding domain"/>
    <property type="match status" value="1"/>
</dbReference>
<name>A0A6S7GR18_PARCT</name>
<organism evidence="1 2">
    <name type="scientific">Paramuricea clavata</name>
    <name type="common">Red gorgonian</name>
    <name type="synonym">Violescent sea-whip</name>
    <dbReference type="NCBI Taxonomy" id="317549"/>
    <lineage>
        <taxon>Eukaryota</taxon>
        <taxon>Metazoa</taxon>
        <taxon>Cnidaria</taxon>
        <taxon>Anthozoa</taxon>
        <taxon>Octocorallia</taxon>
        <taxon>Malacalcyonacea</taxon>
        <taxon>Plexauridae</taxon>
        <taxon>Paramuricea</taxon>
    </lineage>
</organism>
<reference evidence="1" key="1">
    <citation type="submission" date="2020-04" db="EMBL/GenBank/DDBJ databases">
        <authorList>
            <person name="Alioto T."/>
            <person name="Alioto T."/>
            <person name="Gomez Garrido J."/>
        </authorList>
    </citation>
    <scope>NUCLEOTIDE SEQUENCE</scope>
    <source>
        <strain evidence="1">A484AB</strain>
    </source>
</reference>
<dbReference type="InterPro" id="IPR036865">
    <property type="entry name" value="CRAL-TRIO_dom_sf"/>
</dbReference>
<dbReference type="GO" id="GO:1902936">
    <property type="term" value="F:phosphatidylinositol bisphosphate binding"/>
    <property type="evidence" value="ECO:0007669"/>
    <property type="project" value="TreeGrafter"/>
</dbReference>
<evidence type="ECO:0000313" key="2">
    <source>
        <dbReference type="Proteomes" id="UP001152795"/>
    </source>
</evidence>
<dbReference type="SUPFAM" id="SSF52087">
    <property type="entry name" value="CRAL/TRIO domain"/>
    <property type="match status" value="1"/>
</dbReference>